<dbReference type="PROSITE" id="PS50158">
    <property type="entry name" value="ZF_CCHC"/>
    <property type="match status" value="1"/>
</dbReference>
<feature type="coiled-coil region" evidence="2">
    <location>
        <begin position="670"/>
        <end position="697"/>
    </location>
</feature>
<reference evidence="4" key="1">
    <citation type="journal article" date="2022" name="Int. J. Mol. Sci.">
        <title>Draft Genome of Tanacetum Coccineum: Genomic Comparison of Closely Related Tanacetum-Family Plants.</title>
        <authorList>
            <person name="Yamashiro T."/>
            <person name="Shiraishi A."/>
            <person name="Nakayama K."/>
            <person name="Satake H."/>
        </authorList>
    </citation>
    <scope>NUCLEOTIDE SEQUENCE</scope>
</reference>
<evidence type="ECO:0000313" key="4">
    <source>
        <dbReference type="EMBL" id="GJS92327.1"/>
    </source>
</evidence>
<keyword evidence="1" id="KW-0863">Zinc-finger</keyword>
<dbReference type="Proteomes" id="UP001151760">
    <property type="component" value="Unassembled WGS sequence"/>
</dbReference>
<keyword evidence="5" id="KW-1185">Reference proteome</keyword>
<evidence type="ECO:0000259" key="3">
    <source>
        <dbReference type="PROSITE" id="PS50158"/>
    </source>
</evidence>
<comment type="caution">
    <text evidence="4">The sequence shown here is derived from an EMBL/GenBank/DDBJ whole genome shotgun (WGS) entry which is preliminary data.</text>
</comment>
<organism evidence="4 5">
    <name type="scientific">Tanacetum coccineum</name>
    <dbReference type="NCBI Taxonomy" id="301880"/>
    <lineage>
        <taxon>Eukaryota</taxon>
        <taxon>Viridiplantae</taxon>
        <taxon>Streptophyta</taxon>
        <taxon>Embryophyta</taxon>
        <taxon>Tracheophyta</taxon>
        <taxon>Spermatophyta</taxon>
        <taxon>Magnoliopsida</taxon>
        <taxon>eudicotyledons</taxon>
        <taxon>Gunneridae</taxon>
        <taxon>Pentapetalae</taxon>
        <taxon>asterids</taxon>
        <taxon>campanulids</taxon>
        <taxon>Asterales</taxon>
        <taxon>Asteraceae</taxon>
        <taxon>Asteroideae</taxon>
        <taxon>Anthemideae</taxon>
        <taxon>Anthemidinae</taxon>
        <taxon>Tanacetum</taxon>
    </lineage>
</organism>
<keyword evidence="2" id="KW-0175">Coiled coil</keyword>
<accession>A0ABQ4ZQY3</accession>
<proteinExistence type="predicted"/>
<protein>
    <submittedName>
        <fullName evidence="4">Retrovirus-related pol polyprotein from transposon TNT 1-94</fullName>
    </submittedName>
</protein>
<keyword evidence="1" id="KW-0862">Zinc</keyword>
<evidence type="ECO:0000313" key="5">
    <source>
        <dbReference type="Proteomes" id="UP001151760"/>
    </source>
</evidence>
<reference evidence="4" key="2">
    <citation type="submission" date="2022-01" db="EMBL/GenBank/DDBJ databases">
        <authorList>
            <person name="Yamashiro T."/>
            <person name="Shiraishi A."/>
            <person name="Satake H."/>
            <person name="Nakayama K."/>
        </authorList>
    </citation>
    <scope>NUCLEOTIDE SEQUENCE</scope>
</reference>
<evidence type="ECO:0000256" key="1">
    <source>
        <dbReference type="PROSITE-ProRule" id="PRU00047"/>
    </source>
</evidence>
<keyword evidence="1" id="KW-0479">Metal-binding</keyword>
<dbReference type="InterPro" id="IPR001878">
    <property type="entry name" value="Znf_CCHC"/>
</dbReference>
<name>A0ABQ4ZQY3_9ASTR</name>
<sequence>MTTLAEHIIVAGAENRPPMLEKSMYDSWASHIRLFIKGKKNGEDGHTRPKKYSELTEAQQLLDDYDVQAINIILHGLPPNVYALVNHQEEAKDIWDKGETLHECYWRFSQLINDMHTIGMTMQQVQERYHQLWFVTEERYPDPLALVANSQTLYNSSQSPQHSVNPLQQSVSPQPFISLSVTQQSQAEFPQLDSGLVVLTFQQGKDPINYINKAMTFLSIVASRFPPSNNQLITSSNPRNQETIQDGIATTSWGNYAAGHAKVVKCYNCLEEGYIAKQCTQLKRPRSSAWFKEKLMLVEVQKAGQILDEEQLAFIADLGIAKDVQEMSYSEQTHIEDFPDNEITSDNNIILTLNICKNHKMRLNKIKEDFSKHFVTKKELSAEQAFWLKHSNYNPDTSIKSHTPVRIEAPSELPKVSLVNESLRKLKYHLASFDKVVKKRTTSDAISADTFNAFDKTLLNEITEVQTVFNQMEAAVDQCSVDKNDFEIHIKQLSIDNDKLLNQIMSQEIVHIVVNSVDILNVDKSCVDECNKCLELETELLKKKDFIEKYVYDKLVKSYSTLEKHCISLELAIQLNQEIFQKDNFRKNQNLRRDSVENVKKDIDEIEIINIELEHSVAKLLSENENLRKERGHLKSIYKDQFDSIKKTRVQSKEYCDSLIAQINAKSVENSDLNAQLQEKTFAIASLKNELRKLKGKNVVDTAVSKPIATIGPGMFKLDIKPITHRLKNNRDAHEVYLEKTIENTNTLRGLVEYARK</sequence>
<feature type="domain" description="CCHC-type" evidence="3">
    <location>
        <begin position="265"/>
        <end position="281"/>
    </location>
</feature>
<gene>
    <name evidence="4" type="ORF">Tco_0774963</name>
</gene>
<dbReference type="EMBL" id="BQNB010011574">
    <property type="protein sequence ID" value="GJS92327.1"/>
    <property type="molecule type" value="Genomic_DNA"/>
</dbReference>
<evidence type="ECO:0000256" key="2">
    <source>
        <dbReference type="SAM" id="Coils"/>
    </source>
</evidence>